<protein>
    <submittedName>
        <fullName evidence="2">Uncharacterized protein</fullName>
    </submittedName>
</protein>
<dbReference type="EMBL" id="BK014643">
    <property type="protein sequence ID" value="DAD65429.1"/>
    <property type="molecule type" value="Genomic_DNA"/>
</dbReference>
<feature type="transmembrane region" description="Helical" evidence="1">
    <location>
        <begin position="21"/>
        <end position="42"/>
    </location>
</feature>
<keyword evidence="1" id="KW-0472">Membrane</keyword>
<evidence type="ECO:0000313" key="2">
    <source>
        <dbReference type="EMBL" id="DAD65429.1"/>
    </source>
</evidence>
<proteinExistence type="predicted"/>
<accession>A0A8S5L6Q1</accession>
<sequence>MLFYKEIDMRIFKNHSKLMTVYFSITIILAVLLFCSTAYYLVQVKQSTRKVKELSSQLFSVPKYAVGSPVYVFVAGKWIQDIIIESKLSDTVISIRTKSMEVGTFYPITSEYVRLSRNGEDVSETIDTRES</sequence>
<keyword evidence="1" id="KW-0812">Transmembrane</keyword>
<reference evidence="2" key="1">
    <citation type="journal article" date="2021" name="Proc. Natl. Acad. Sci. U.S.A.">
        <title>A Catalog of Tens of Thousands of Viruses from Human Metagenomes Reveals Hidden Associations with Chronic Diseases.</title>
        <authorList>
            <person name="Tisza M.J."/>
            <person name="Buck C.B."/>
        </authorList>
    </citation>
    <scope>NUCLEOTIDE SEQUENCE</scope>
    <source>
        <strain evidence="2">CtA4D8</strain>
    </source>
</reference>
<name>A0A8S5L6Q1_9CAUD</name>
<organism evidence="2">
    <name type="scientific">Myoviridae sp. ctA4D8</name>
    <dbReference type="NCBI Taxonomy" id="2823535"/>
    <lineage>
        <taxon>Viruses</taxon>
        <taxon>Duplodnaviria</taxon>
        <taxon>Heunggongvirae</taxon>
        <taxon>Uroviricota</taxon>
        <taxon>Caudoviricetes</taxon>
    </lineage>
</organism>
<evidence type="ECO:0000256" key="1">
    <source>
        <dbReference type="SAM" id="Phobius"/>
    </source>
</evidence>
<keyword evidence="1" id="KW-1133">Transmembrane helix</keyword>